<gene>
    <name evidence="3" type="ORF">EAS61_10915</name>
</gene>
<feature type="chain" id="PRO_5020805331" evidence="2">
    <location>
        <begin position="20"/>
        <end position="114"/>
    </location>
</feature>
<sequence>MRKLILIAAMSLLATQVHAGGSRSLSLAATNPNQQAAEPSVTSAAPQAPAATPPANIQTATTTPTTTTAPVATAPAQSAAASVSSTTEAAKPKRRQPSVEARVIRELHRHGIYW</sequence>
<reference evidence="3 4" key="1">
    <citation type="submission" date="2018-11" db="EMBL/GenBank/DDBJ databases">
        <title>Bradyrhizobium sp. nov., isolated from effective nodules of peanut in China.</title>
        <authorList>
            <person name="Li Y."/>
        </authorList>
    </citation>
    <scope>NUCLEOTIDE SEQUENCE [LARGE SCALE GENOMIC DNA]</scope>
    <source>
        <strain evidence="3 4">CCBAU 51770</strain>
    </source>
</reference>
<feature type="region of interest" description="Disordered" evidence="1">
    <location>
        <begin position="28"/>
        <end position="102"/>
    </location>
</feature>
<proteinExistence type="predicted"/>
<feature type="signal peptide" evidence="2">
    <location>
        <begin position="1"/>
        <end position="19"/>
    </location>
</feature>
<feature type="compositionally biased region" description="Low complexity" evidence="1">
    <location>
        <begin position="39"/>
        <end position="89"/>
    </location>
</feature>
<evidence type="ECO:0000313" key="3">
    <source>
        <dbReference type="EMBL" id="RXH00163.1"/>
    </source>
</evidence>
<dbReference type="RefSeq" id="WP_128955848.1">
    <property type="nucleotide sequence ID" value="NZ_RKMK01000007.1"/>
</dbReference>
<dbReference type="EMBL" id="RKMK01000007">
    <property type="protein sequence ID" value="RXH00163.1"/>
    <property type="molecule type" value="Genomic_DNA"/>
</dbReference>
<comment type="caution">
    <text evidence="3">The sequence shown here is derived from an EMBL/GenBank/DDBJ whole genome shotgun (WGS) entry which is preliminary data.</text>
</comment>
<evidence type="ECO:0000313" key="4">
    <source>
        <dbReference type="Proteomes" id="UP000290174"/>
    </source>
</evidence>
<protein>
    <submittedName>
        <fullName evidence="3">Uncharacterized protein</fullName>
    </submittedName>
</protein>
<evidence type="ECO:0000256" key="1">
    <source>
        <dbReference type="SAM" id="MobiDB-lite"/>
    </source>
</evidence>
<evidence type="ECO:0000256" key="2">
    <source>
        <dbReference type="SAM" id="SignalP"/>
    </source>
</evidence>
<name>A0A4Q0QRV2_9BRAD</name>
<dbReference type="AlphaFoldDB" id="A0A4Q0QRV2"/>
<keyword evidence="2" id="KW-0732">Signal</keyword>
<feature type="compositionally biased region" description="Polar residues" evidence="1">
    <location>
        <begin position="28"/>
        <end position="37"/>
    </location>
</feature>
<dbReference type="Proteomes" id="UP000290174">
    <property type="component" value="Unassembled WGS sequence"/>
</dbReference>
<organism evidence="3 4">
    <name type="scientific">Bradyrhizobium zhanjiangense</name>
    <dbReference type="NCBI Taxonomy" id="1325107"/>
    <lineage>
        <taxon>Bacteria</taxon>
        <taxon>Pseudomonadati</taxon>
        <taxon>Pseudomonadota</taxon>
        <taxon>Alphaproteobacteria</taxon>
        <taxon>Hyphomicrobiales</taxon>
        <taxon>Nitrobacteraceae</taxon>
        <taxon>Bradyrhizobium</taxon>
    </lineage>
</organism>
<accession>A0A4Q0QRV2</accession>